<dbReference type="Proteomes" id="UP000499080">
    <property type="component" value="Unassembled WGS sequence"/>
</dbReference>
<keyword evidence="1" id="KW-0812">Transmembrane</keyword>
<feature type="transmembrane region" description="Helical" evidence="1">
    <location>
        <begin position="94"/>
        <end position="115"/>
    </location>
</feature>
<accession>A0A4Y2K409</accession>
<keyword evidence="1" id="KW-1133">Transmembrane helix</keyword>
<sequence>ITIKDEPEDDSPSVVVASNHTPLPSISEENWRAYYQPSLVVYNGIPEDQISVYEAATGYKLPPLGKFGKNLVGKLPASAIWRTAFEQCCIHLRLVFVTSCYSLVSLCIIFLNELFPRKHDVIDTSRATIPSGMEHLSSLVVTVTFSVLLHLTIVMAAAMSSDAN</sequence>
<evidence type="ECO:0000256" key="1">
    <source>
        <dbReference type="SAM" id="Phobius"/>
    </source>
</evidence>
<feature type="transmembrane region" description="Helical" evidence="1">
    <location>
        <begin position="136"/>
        <end position="159"/>
    </location>
</feature>
<evidence type="ECO:0000313" key="2">
    <source>
        <dbReference type="EMBL" id="GBM97130.1"/>
    </source>
</evidence>
<dbReference type="OrthoDB" id="10529775at2759"/>
<feature type="non-terminal residue" evidence="2">
    <location>
        <position position="1"/>
    </location>
</feature>
<dbReference type="AlphaFoldDB" id="A0A4Y2K409"/>
<keyword evidence="1" id="KW-0472">Membrane</keyword>
<evidence type="ECO:0000313" key="3">
    <source>
        <dbReference type="Proteomes" id="UP000499080"/>
    </source>
</evidence>
<proteinExistence type="predicted"/>
<organism evidence="2 3">
    <name type="scientific">Araneus ventricosus</name>
    <name type="common">Orbweaver spider</name>
    <name type="synonym">Epeira ventricosa</name>
    <dbReference type="NCBI Taxonomy" id="182803"/>
    <lineage>
        <taxon>Eukaryota</taxon>
        <taxon>Metazoa</taxon>
        <taxon>Ecdysozoa</taxon>
        <taxon>Arthropoda</taxon>
        <taxon>Chelicerata</taxon>
        <taxon>Arachnida</taxon>
        <taxon>Araneae</taxon>
        <taxon>Araneomorphae</taxon>
        <taxon>Entelegynae</taxon>
        <taxon>Araneoidea</taxon>
        <taxon>Araneidae</taxon>
        <taxon>Araneus</taxon>
    </lineage>
</organism>
<gene>
    <name evidence="2" type="ORF">AVEN_253083_1</name>
</gene>
<keyword evidence="3" id="KW-1185">Reference proteome</keyword>
<protein>
    <submittedName>
        <fullName evidence="2">Uncharacterized protein</fullName>
    </submittedName>
</protein>
<comment type="caution">
    <text evidence="2">The sequence shown here is derived from an EMBL/GenBank/DDBJ whole genome shotgun (WGS) entry which is preliminary data.</text>
</comment>
<name>A0A4Y2K409_ARAVE</name>
<reference evidence="2 3" key="1">
    <citation type="journal article" date="2019" name="Sci. Rep.">
        <title>Orb-weaving spider Araneus ventricosus genome elucidates the spidroin gene catalogue.</title>
        <authorList>
            <person name="Kono N."/>
            <person name="Nakamura H."/>
            <person name="Ohtoshi R."/>
            <person name="Moran D.A.P."/>
            <person name="Shinohara A."/>
            <person name="Yoshida Y."/>
            <person name="Fujiwara M."/>
            <person name="Mori M."/>
            <person name="Tomita M."/>
            <person name="Arakawa K."/>
        </authorList>
    </citation>
    <scope>NUCLEOTIDE SEQUENCE [LARGE SCALE GENOMIC DNA]</scope>
</reference>
<dbReference type="EMBL" id="BGPR01113124">
    <property type="protein sequence ID" value="GBM97130.1"/>
    <property type="molecule type" value="Genomic_DNA"/>
</dbReference>